<sequence>MAARPLALVAYHLRASRGPATMRVWMPTG</sequence>
<evidence type="ECO:0000313" key="1">
    <source>
        <dbReference type="EMBL" id="MBE1491100.1"/>
    </source>
</evidence>
<organism evidence="1 2">
    <name type="scientific">Plantactinospora soyae</name>
    <dbReference type="NCBI Taxonomy" id="1544732"/>
    <lineage>
        <taxon>Bacteria</taxon>
        <taxon>Bacillati</taxon>
        <taxon>Actinomycetota</taxon>
        <taxon>Actinomycetes</taxon>
        <taxon>Micromonosporales</taxon>
        <taxon>Micromonosporaceae</taxon>
        <taxon>Plantactinospora</taxon>
    </lineage>
</organism>
<proteinExistence type="predicted"/>
<protein>
    <submittedName>
        <fullName evidence="1">Uncharacterized protein</fullName>
    </submittedName>
</protein>
<dbReference type="EMBL" id="JADBEB010000001">
    <property type="protein sequence ID" value="MBE1491100.1"/>
    <property type="molecule type" value="Genomic_DNA"/>
</dbReference>
<dbReference type="AlphaFoldDB" id="A0A927R033"/>
<comment type="caution">
    <text evidence="1">The sequence shown here is derived from an EMBL/GenBank/DDBJ whole genome shotgun (WGS) entry which is preliminary data.</text>
</comment>
<name>A0A927R033_9ACTN</name>
<accession>A0A927R033</accession>
<reference evidence="1" key="1">
    <citation type="submission" date="2020-10" db="EMBL/GenBank/DDBJ databases">
        <title>Sequencing the genomes of 1000 actinobacteria strains.</title>
        <authorList>
            <person name="Klenk H.-P."/>
        </authorList>
    </citation>
    <scope>NUCLEOTIDE SEQUENCE</scope>
    <source>
        <strain evidence="1">DSM 46832</strain>
    </source>
</reference>
<keyword evidence="2" id="KW-1185">Reference proteome</keyword>
<dbReference type="Proteomes" id="UP000649753">
    <property type="component" value="Unassembled WGS sequence"/>
</dbReference>
<gene>
    <name evidence="1" type="ORF">H4W31_006738</name>
</gene>
<evidence type="ECO:0000313" key="2">
    <source>
        <dbReference type="Proteomes" id="UP000649753"/>
    </source>
</evidence>